<reference evidence="2" key="2">
    <citation type="submission" date="2015-01" db="EMBL/GenBank/DDBJ databases">
        <title>Evolutionary Origins and Diversification of the Mycorrhizal Mutualists.</title>
        <authorList>
            <consortium name="DOE Joint Genome Institute"/>
            <consortium name="Mycorrhizal Genomics Consortium"/>
            <person name="Kohler A."/>
            <person name="Kuo A."/>
            <person name="Nagy L.G."/>
            <person name="Floudas D."/>
            <person name="Copeland A."/>
            <person name="Barry K.W."/>
            <person name="Cichocki N."/>
            <person name="Veneault-Fourrey C."/>
            <person name="LaButti K."/>
            <person name="Lindquist E.A."/>
            <person name="Lipzen A."/>
            <person name="Lundell T."/>
            <person name="Morin E."/>
            <person name="Murat C."/>
            <person name="Riley R."/>
            <person name="Ohm R."/>
            <person name="Sun H."/>
            <person name="Tunlid A."/>
            <person name="Henrissat B."/>
            <person name="Grigoriev I.V."/>
            <person name="Hibbett D.S."/>
            <person name="Martin F."/>
        </authorList>
    </citation>
    <scope>NUCLEOTIDE SEQUENCE [LARGE SCALE GENOMIC DNA]</scope>
    <source>
        <strain evidence="2">Marx 270</strain>
    </source>
</reference>
<feature type="non-terminal residue" evidence="1">
    <location>
        <position position="53"/>
    </location>
</feature>
<gene>
    <name evidence="1" type="ORF">M404DRAFT_992383</name>
</gene>
<name>A0A0C3PXF8_PISTI</name>
<keyword evidence="2" id="KW-1185">Reference proteome</keyword>
<dbReference type="Proteomes" id="UP000054217">
    <property type="component" value="Unassembled WGS sequence"/>
</dbReference>
<organism evidence="1 2">
    <name type="scientific">Pisolithus tinctorius Marx 270</name>
    <dbReference type="NCBI Taxonomy" id="870435"/>
    <lineage>
        <taxon>Eukaryota</taxon>
        <taxon>Fungi</taxon>
        <taxon>Dikarya</taxon>
        <taxon>Basidiomycota</taxon>
        <taxon>Agaricomycotina</taxon>
        <taxon>Agaricomycetes</taxon>
        <taxon>Agaricomycetidae</taxon>
        <taxon>Boletales</taxon>
        <taxon>Sclerodermatineae</taxon>
        <taxon>Pisolithaceae</taxon>
        <taxon>Pisolithus</taxon>
    </lineage>
</organism>
<dbReference type="InParanoid" id="A0A0C3PXF8"/>
<proteinExistence type="predicted"/>
<evidence type="ECO:0000313" key="2">
    <source>
        <dbReference type="Proteomes" id="UP000054217"/>
    </source>
</evidence>
<dbReference type="AlphaFoldDB" id="A0A0C3PXF8"/>
<dbReference type="EMBL" id="KN831945">
    <property type="protein sequence ID" value="KIO14131.1"/>
    <property type="molecule type" value="Genomic_DNA"/>
</dbReference>
<reference evidence="1 2" key="1">
    <citation type="submission" date="2014-04" db="EMBL/GenBank/DDBJ databases">
        <authorList>
            <consortium name="DOE Joint Genome Institute"/>
            <person name="Kuo A."/>
            <person name="Kohler A."/>
            <person name="Costa M.D."/>
            <person name="Nagy L.G."/>
            <person name="Floudas D."/>
            <person name="Copeland A."/>
            <person name="Barry K.W."/>
            <person name="Cichocki N."/>
            <person name="Veneault-Fourrey C."/>
            <person name="LaButti K."/>
            <person name="Lindquist E.A."/>
            <person name="Lipzen A."/>
            <person name="Lundell T."/>
            <person name="Morin E."/>
            <person name="Murat C."/>
            <person name="Sun H."/>
            <person name="Tunlid A."/>
            <person name="Henrissat B."/>
            <person name="Grigoriev I.V."/>
            <person name="Hibbett D.S."/>
            <person name="Martin F."/>
            <person name="Nordberg H.P."/>
            <person name="Cantor M.N."/>
            <person name="Hua S.X."/>
        </authorList>
    </citation>
    <scope>NUCLEOTIDE SEQUENCE [LARGE SCALE GENOMIC DNA]</scope>
    <source>
        <strain evidence="1 2">Marx 270</strain>
    </source>
</reference>
<protein>
    <submittedName>
        <fullName evidence="1">Uncharacterized protein</fullName>
    </submittedName>
</protein>
<dbReference type="HOGENOM" id="CLU_3074390_0_0_1"/>
<sequence>MFCFKLQTGRSPCFKFGVILAVPQFISKFRRSEPLVGCPGQGLGPAWICTRPG</sequence>
<accession>A0A0C3PXF8</accession>
<evidence type="ECO:0000313" key="1">
    <source>
        <dbReference type="EMBL" id="KIO14131.1"/>
    </source>
</evidence>
<feature type="non-terminal residue" evidence="1">
    <location>
        <position position="1"/>
    </location>
</feature>